<name>A0A2W4VG13_9CYAN</name>
<evidence type="ECO:0000313" key="3">
    <source>
        <dbReference type="Proteomes" id="UP000249354"/>
    </source>
</evidence>
<evidence type="ECO:0000256" key="1">
    <source>
        <dbReference type="SAM" id="Phobius"/>
    </source>
</evidence>
<evidence type="ECO:0000313" key="2">
    <source>
        <dbReference type="EMBL" id="PZO11101.1"/>
    </source>
</evidence>
<sequence length="70" mass="7884">MSPVAQTIEDELQHFQINKRSVGNELKVSDIVSFISVFSSSTVKLLTWVGIIFKRAKGTCFYLSILMALF</sequence>
<dbReference type="EMBL" id="QBMC01000204">
    <property type="protein sequence ID" value="PZO11101.1"/>
    <property type="molecule type" value="Genomic_DNA"/>
</dbReference>
<gene>
    <name evidence="2" type="ORF">DCF25_20135</name>
</gene>
<reference evidence="2 3" key="2">
    <citation type="submission" date="2018-06" db="EMBL/GenBank/DDBJ databases">
        <title>Metagenomic assembly of (sub)arctic Cyanobacteria and their associated microbiome from non-axenic cultures.</title>
        <authorList>
            <person name="Baurain D."/>
        </authorList>
    </citation>
    <scope>NUCLEOTIDE SEQUENCE [LARGE SCALE GENOMIC DNA]</scope>
    <source>
        <strain evidence="2">ULC129bin1</strain>
    </source>
</reference>
<keyword evidence="1" id="KW-0472">Membrane</keyword>
<dbReference type="AlphaFoldDB" id="A0A2W4VG13"/>
<dbReference type="Proteomes" id="UP000249354">
    <property type="component" value="Unassembled WGS sequence"/>
</dbReference>
<comment type="caution">
    <text evidence="2">The sequence shown here is derived from an EMBL/GenBank/DDBJ whole genome shotgun (WGS) entry which is preliminary data.</text>
</comment>
<organism evidence="2 3">
    <name type="scientific">Leptolyngbya foveolarum</name>
    <dbReference type="NCBI Taxonomy" id="47253"/>
    <lineage>
        <taxon>Bacteria</taxon>
        <taxon>Bacillati</taxon>
        <taxon>Cyanobacteriota</taxon>
        <taxon>Cyanophyceae</taxon>
        <taxon>Leptolyngbyales</taxon>
        <taxon>Leptolyngbyaceae</taxon>
        <taxon>Leptolyngbya group</taxon>
        <taxon>Leptolyngbya</taxon>
    </lineage>
</organism>
<keyword evidence="1" id="KW-1133">Transmembrane helix</keyword>
<reference evidence="3" key="1">
    <citation type="submission" date="2018-04" db="EMBL/GenBank/DDBJ databases">
        <authorList>
            <person name="Cornet L."/>
        </authorList>
    </citation>
    <scope>NUCLEOTIDE SEQUENCE [LARGE SCALE GENOMIC DNA]</scope>
</reference>
<protein>
    <submittedName>
        <fullName evidence="2">Uncharacterized protein</fullName>
    </submittedName>
</protein>
<accession>A0A2W4VG13</accession>
<feature type="transmembrane region" description="Helical" evidence="1">
    <location>
        <begin position="31"/>
        <end position="53"/>
    </location>
</feature>
<proteinExistence type="predicted"/>
<keyword evidence="1" id="KW-0812">Transmembrane</keyword>